<gene>
    <name evidence="4" type="ORF">AYI68_g1083</name>
</gene>
<evidence type="ECO:0000256" key="1">
    <source>
        <dbReference type="ARBA" id="ARBA00010307"/>
    </source>
</evidence>
<dbReference type="PANTHER" id="PTHR15837:SF0">
    <property type="entry name" value="RAN GUANINE NUCLEOTIDE RELEASE FACTOR"/>
    <property type="match status" value="1"/>
</dbReference>
<dbReference type="GO" id="GO:0005085">
    <property type="term" value="F:guanyl-nucleotide exchange factor activity"/>
    <property type="evidence" value="ECO:0007669"/>
    <property type="project" value="TreeGrafter"/>
</dbReference>
<name>A0A1R0H6K0_9FUNG</name>
<protein>
    <recommendedName>
        <fullName evidence="6">Ran guanine nucleotide release factor</fullName>
    </recommendedName>
</protein>
<dbReference type="EMBL" id="LSSL01000377">
    <property type="protein sequence ID" value="OLY84743.1"/>
    <property type="molecule type" value="Genomic_DNA"/>
</dbReference>
<evidence type="ECO:0000313" key="4">
    <source>
        <dbReference type="EMBL" id="OLY84743.1"/>
    </source>
</evidence>
<accession>A0A1R0H6K0</accession>
<dbReference type="STRING" id="133383.A0A1R0H6K0"/>
<dbReference type="GO" id="GO:0005634">
    <property type="term" value="C:nucleus"/>
    <property type="evidence" value="ECO:0007669"/>
    <property type="project" value="TreeGrafter"/>
</dbReference>
<dbReference type="Proteomes" id="UP000187455">
    <property type="component" value="Unassembled WGS sequence"/>
</dbReference>
<keyword evidence="3" id="KW-0653">Protein transport</keyword>
<dbReference type="Gene3D" id="3.40.1000.10">
    <property type="entry name" value="Mog1/PsbP, alpha/beta/alpha sandwich"/>
    <property type="match status" value="1"/>
</dbReference>
<evidence type="ECO:0008006" key="6">
    <source>
        <dbReference type="Google" id="ProtNLM"/>
    </source>
</evidence>
<proteinExistence type="inferred from homology"/>
<dbReference type="AlphaFoldDB" id="A0A1R0H6K0"/>
<dbReference type="PANTHER" id="PTHR15837">
    <property type="entry name" value="RAN GUANINE NUCLEOTIDE RELEASE FACTOR"/>
    <property type="match status" value="1"/>
</dbReference>
<reference evidence="4 5" key="1">
    <citation type="journal article" date="2016" name="Mol. Biol. Evol.">
        <title>Genome-Wide Survey of Gut Fungi (Harpellales) Reveals the First Horizontally Transferred Ubiquitin Gene from a Mosquito Host.</title>
        <authorList>
            <person name="Wang Y."/>
            <person name="White M.M."/>
            <person name="Kvist S."/>
            <person name="Moncalvo J.M."/>
        </authorList>
    </citation>
    <scope>NUCLEOTIDE SEQUENCE [LARGE SCALE GENOMIC DNA]</scope>
    <source>
        <strain evidence="4 5">ALG-7-W6</strain>
    </source>
</reference>
<organism evidence="4 5">
    <name type="scientific">Smittium mucronatum</name>
    <dbReference type="NCBI Taxonomy" id="133383"/>
    <lineage>
        <taxon>Eukaryota</taxon>
        <taxon>Fungi</taxon>
        <taxon>Fungi incertae sedis</taxon>
        <taxon>Zoopagomycota</taxon>
        <taxon>Kickxellomycotina</taxon>
        <taxon>Harpellomycetes</taxon>
        <taxon>Harpellales</taxon>
        <taxon>Legeriomycetaceae</taxon>
        <taxon>Smittium</taxon>
    </lineage>
</organism>
<evidence type="ECO:0000256" key="2">
    <source>
        <dbReference type="ARBA" id="ARBA00022448"/>
    </source>
</evidence>
<evidence type="ECO:0000256" key="3">
    <source>
        <dbReference type="ARBA" id="ARBA00022927"/>
    </source>
</evidence>
<comment type="similarity">
    <text evidence="1">Belongs to the MOG1 family.</text>
</comment>
<keyword evidence="5" id="KW-1185">Reference proteome</keyword>
<dbReference type="OrthoDB" id="10255285at2759"/>
<dbReference type="InterPro" id="IPR016123">
    <property type="entry name" value="Mog1/PsbP_a/b/a-sand"/>
</dbReference>
<dbReference type="InterPro" id="IPR007681">
    <property type="entry name" value="Mog1"/>
</dbReference>
<sequence>MNESLQERPLFGGAISVQFPINNFVDVRFHYNELGNDNESAGIEIITETQLPNIAGINRPHSAYCLYGLQKASKFNEKDNLVQVSIFVILIRLFDVKTDFLVTLNCPNLSGPPEAKLEAIAQMASTFKIRDWDLFD</sequence>
<dbReference type="SUPFAM" id="SSF55724">
    <property type="entry name" value="Mog1p/PsbP-like"/>
    <property type="match status" value="1"/>
</dbReference>
<dbReference type="GO" id="GO:0006606">
    <property type="term" value="P:protein import into nucleus"/>
    <property type="evidence" value="ECO:0007669"/>
    <property type="project" value="TreeGrafter"/>
</dbReference>
<comment type="caution">
    <text evidence="4">The sequence shown here is derived from an EMBL/GenBank/DDBJ whole genome shotgun (WGS) entry which is preliminary data.</text>
</comment>
<keyword evidence="2" id="KW-0813">Transport</keyword>
<evidence type="ECO:0000313" key="5">
    <source>
        <dbReference type="Proteomes" id="UP000187455"/>
    </source>
</evidence>
<dbReference type="GO" id="GO:0031267">
    <property type="term" value="F:small GTPase binding"/>
    <property type="evidence" value="ECO:0007669"/>
    <property type="project" value="TreeGrafter"/>
</dbReference>
<dbReference type="Pfam" id="PF04603">
    <property type="entry name" value="Mog1"/>
    <property type="match status" value="1"/>
</dbReference>